<feature type="signal peptide" evidence="2">
    <location>
        <begin position="1"/>
        <end position="21"/>
    </location>
</feature>
<evidence type="ECO:0000313" key="4">
    <source>
        <dbReference type="Proteomes" id="UP000287996"/>
    </source>
</evidence>
<evidence type="ECO:0000313" key="3">
    <source>
        <dbReference type="EMBL" id="RUO79940.1"/>
    </source>
</evidence>
<sequence length="212" mass="24601">MRTLVAIAAVFMLTACQSAYYGTMEKFGIEKRDILVDRVDDTKDAQEEAQQTFRSALEQLSQLIQFDGGELEDQYDALRDEYEASQDAAERVRDRIAAVDEVAQALFDEWQNELDEYQSQSLRRDSEQKLRHTQRRYADLIRTMRRSADKMDPVLERMQDNVLYLKHNLNAAAIDAIKGEYQTLQGDIKGLIEDMEQAIAESDRFIDEMRTQ</sequence>
<dbReference type="OrthoDB" id="9780401at2"/>
<evidence type="ECO:0000256" key="2">
    <source>
        <dbReference type="SAM" id="SignalP"/>
    </source>
</evidence>
<name>A0A432ZPW8_9GAMM</name>
<keyword evidence="4" id="KW-1185">Reference proteome</keyword>
<proteinExistence type="predicted"/>
<dbReference type="EMBL" id="PIQH01000007">
    <property type="protein sequence ID" value="RUO79940.1"/>
    <property type="molecule type" value="Genomic_DNA"/>
</dbReference>
<dbReference type="AlphaFoldDB" id="A0A432ZPW8"/>
<feature type="chain" id="PRO_5019001458" evidence="2">
    <location>
        <begin position="22"/>
        <end position="212"/>
    </location>
</feature>
<keyword evidence="2" id="KW-0732">Signal</keyword>
<gene>
    <name evidence="3" type="ORF">CWI84_08245</name>
</gene>
<keyword evidence="1" id="KW-0175">Coiled coil</keyword>
<reference evidence="3 4" key="1">
    <citation type="journal article" date="2011" name="Front. Microbiol.">
        <title>Genomic signatures of strain selection and enhancement in Bacillus atrophaeus var. globigii, a historical biowarfare simulant.</title>
        <authorList>
            <person name="Gibbons H.S."/>
            <person name="Broomall S.M."/>
            <person name="McNew L.A."/>
            <person name="Daligault H."/>
            <person name="Chapman C."/>
            <person name="Bruce D."/>
            <person name="Karavis M."/>
            <person name="Krepps M."/>
            <person name="McGregor P.A."/>
            <person name="Hong C."/>
            <person name="Park K.H."/>
            <person name="Akmal A."/>
            <person name="Feldman A."/>
            <person name="Lin J.S."/>
            <person name="Chang W.E."/>
            <person name="Higgs B.W."/>
            <person name="Demirev P."/>
            <person name="Lindquist J."/>
            <person name="Liem A."/>
            <person name="Fochler E."/>
            <person name="Read T.D."/>
            <person name="Tapia R."/>
            <person name="Johnson S."/>
            <person name="Bishop-Lilly K.A."/>
            <person name="Detter C."/>
            <person name="Han C."/>
            <person name="Sozhamannan S."/>
            <person name="Rosenzweig C.N."/>
            <person name="Skowronski E.W."/>
        </authorList>
    </citation>
    <scope>NUCLEOTIDE SEQUENCE [LARGE SCALE GENOMIC DNA]</scope>
    <source>
        <strain evidence="3 4">CC-PW-9</strain>
    </source>
</reference>
<comment type="caution">
    <text evidence="3">The sequence shown here is derived from an EMBL/GenBank/DDBJ whole genome shotgun (WGS) entry which is preliminary data.</text>
</comment>
<dbReference type="RefSeq" id="WP_126842116.1">
    <property type="nucleotide sequence ID" value="NZ_PIQH01000007.1"/>
</dbReference>
<protein>
    <submittedName>
        <fullName evidence="3">DUF2959 domain-containing protein</fullName>
    </submittedName>
</protein>
<evidence type="ECO:0000256" key="1">
    <source>
        <dbReference type="SAM" id="Coils"/>
    </source>
</evidence>
<dbReference type="Proteomes" id="UP000287996">
    <property type="component" value="Unassembled WGS sequence"/>
</dbReference>
<feature type="coiled-coil region" evidence="1">
    <location>
        <begin position="68"/>
        <end position="143"/>
    </location>
</feature>
<dbReference type="PROSITE" id="PS51257">
    <property type="entry name" value="PROKAR_LIPOPROTEIN"/>
    <property type="match status" value="1"/>
</dbReference>
<organism evidence="3 4">
    <name type="scientific">Idiomarina tyrosinivorans</name>
    <dbReference type="NCBI Taxonomy" id="1445662"/>
    <lineage>
        <taxon>Bacteria</taxon>
        <taxon>Pseudomonadati</taxon>
        <taxon>Pseudomonadota</taxon>
        <taxon>Gammaproteobacteria</taxon>
        <taxon>Alteromonadales</taxon>
        <taxon>Idiomarinaceae</taxon>
        <taxon>Idiomarina</taxon>
    </lineage>
</organism>
<accession>A0A432ZPW8</accession>
<dbReference type="Pfam" id="PF11172">
    <property type="entry name" value="DUF2959"/>
    <property type="match status" value="1"/>
</dbReference>
<dbReference type="InterPro" id="IPR021342">
    <property type="entry name" value="DUF2959"/>
</dbReference>